<comment type="caution">
    <text evidence="2">The sequence shown here is derived from an EMBL/GenBank/DDBJ whole genome shotgun (WGS) entry which is preliminary data.</text>
</comment>
<dbReference type="PATRIC" id="fig|451644.5.peg.2460"/>
<reference evidence="2 3" key="1">
    <citation type="submission" date="2015-06" db="EMBL/GenBank/DDBJ databases">
        <title>Genome sequence of Mycobacterium conceptionense strain MLE.</title>
        <authorList>
            <person name="Greninger A.L."/>
            <person name="Cunningham G."/>
            <person name="Chiu C.Y."/>
            <person name="Miller S."/>
        </authorList>
    </citation>
    <scope>NUCLEOTIDE SEQUENCE [LARGE SCALE GENOMIC DNA]</scope>
    <source>
        <strain evidence="2 3">MLE</strain>
    </source>
</reference>
<protein>
    <submittedName>
        <fullName evidence="2">Uncharacterized protein</fullName>
    </submittedName>
</protein>
<feature type="compositionally biased region" description="Polar residues" evidence="1">
    <location>
        <begin position="203"/>
        <end position="213"/>
    </location>
</feature>
<dbReference type="Proteomes" id="UP000037594">
    <property type="component" value="Unassembled WGS sequence"/>
</dbReference>
<dbReference type="EMBL" id="LFOD01000008">
    <property type="protein sequence ID" value="KMV18325.1"/>
    <property type="molecule type" value="Genomic_DNA"/>
</dbReference>
<feature type="region of interest" description="Disordered" evidence="1">
    <location>
        <begin position="162"/>
        <end position="244"/>
    </location>
</feature>
<feature type="compositionally biased region" description="Polar residues" evidence="1">
    <location>
        <begin position="223"/>
        <end position="237"/>
    </location>
</feature>
<feature type="compositionally biased region" description="Pro residues" evidence="1">
    <location>
        <begin position="57"/>
        <end position="69"/>
    </location>
</feature>
<name>A0A0J8UDA3_9MYCO</name>
<evidence type="ECO:0000313" key="3">
    <source>
        <dbReference type="Proteomes" id="UP000037594"/>
    </source>
</evidence>
<feature type="compositionally biased region" description="Basic and acidic residues" evidence="1">
    <location>
        <begin position="16"/>
        <end position="45"/>
    </location>
</feature>
<accession>A0A0J8UDA3</accession>
<evidence type="ECO:0000256" key="1">
    <source>
        <dbReference type="SAM" id="MobiDB-lite"/>
    </source>
</evidence>
<organism evidence="2 3">
    <name type="scientific">Mycolicibacterium conceptionense</name>
    <dbReference type="NCBI Taxonomy" id="451644"/>
    <lineage>
        <taxon>Bacteria</taxon>
        <taxon>Bacillati</taxon>
        <taxon>Actinomycetota</taxon>
        <taxon>Actinomycetes</taxon>
        <taxon>Mycobacteriales</taxon>
        <taxon>Mycobacteriaceae</taxon>
        <taxon>Mycolicibacterium</taxon>
    </lineage>
</organism>
<dbReference type="AlphaFoldDB" id="A0A0J8UDA3"/>
<feature type="region of interest" description="Disordered" evidence="1">
    <location>
        <begin position="1"/>
        <end position="77"/>
    </location>
</feature>
<evidence type="ECO:0000313" key="2">
    <source>
        <dbReference type="EMBL" id="KMV18325.1"/>
    </source>
</evidence>
<gene>
    <name evidence="2" type="ORF">ACT17_11890</name>
</gene>
<proteinExistence type="predicted"/>
<sequence>MPDAGMNPMADQQPLDDERKDAEDKDKNDDRGQDAKGHDPDEPKNGNDTLSAVPGTPGTPPAAATPPPGADRTVRIGNKDYVFDSARMAAAIRQSMEAAQSGPGIPITQALADNGYTIPPIGQPIGQSVDSITAAEPGAVIVSNNGADMAYYLGNGEAVNEQGETKPVDEVINPVGPNDGIFQMPEPGTPVVDPTASPVGQGALSSSPPSVGTSDIPPVTESAEPQGQTAPNAVSQPFPQPHRQ</sequence>